<reference evidence="2" key="1">
    <citation type="submission" date="2022-05" db="EMBL/GenBank/DDBJ databases">
        <title>Novel Pseudomonas spp. Isolated from a Rainbow Trout Aquaculture Facility.</title>
        <authorList>
            <person name="Testerman T."/>
            <person name="Graf J."/>
        </authorList>
    </citation>
    <scope>NUCLEOTIDE SEQUENCE</scope>
    <source>
        <strain evidence="2">ID1050</strain>
    </source>
</reference>
<organism evidence="2 3">
    <name type="scientific">Pseudomonas shahriarae</name>
    <dbReference type="NCBI Taxonomy" id="2745512"/>
    <lineage>
        <taxon>Bacteria</taxon>
        <taxon>Pseudomonadati</taxon>
        <taxon>Pseudomonadota</taxon>
        <taxon>Gammaproteobacteria</taxon>
        <taxon>Pseudomonadales</taxon>
        <taxon>Pseudomonadaceae</taxon>
        <taxon>Pseudomonas</taxon>
    </lineage>
</organism>
<sequence length="90" mass="9709">MQLNVERGAPATGKTTRLRQIAKADGQSEQEILVGRHCTPDALAHSVRWLAGQGANVICIDECSEEQIALLQGLQRRLPGNLTIHAVVAN</sequence>
<feature type="region of interest" description="Disordered" evidence="1">
    <location>
        <begin position="1"/>
        <end position="21"/>
    </location>
</feature>
<evidence type="ECO:0000313" key="2">
    <source>
        <dbReference type="EMBL" id="MDD0985312.1"/>
    </source>
</evidence>
<protein>
    <submittedName>
        <fullName evidence="2">TGBp1 family protein</fullName>
    </submittedName>
</protein>
<dbReference type="EMBL" id="JAMDHD010000015">
    <property type="protein sequence ID" value="MDD0985312.1"/>
    <property type="molecule type" value="Genomic_DNA"/>
</dbReference>
<accession>A0ABT5NCA3</accession>
<name>A0ABT5NCA3_9PSED</name>
<proteinExistence type="predicted"/>
<comment type="caution">
    <text evidence="2">The sequence shown here is derived from an EMBL/GenBank/DDBJ whole genome shotgun (WGS) entry which is preliminary data.</text>
</comment>
<dbReference type="Proteomes" id="UP001148189">
    <property type="component" value="Unassembled WGS sequence"/>
</dbReference>
<dbReference type="RefSeq" id="WP_273866341.1">
    <property type="nucleotide sequence ID" value="NZ_JAMDHD010000015.1"/>
</dbReference>
<evidence type="ECO:0000256" key="1">
    <source>
        <dbReference type="SAM" id="MobiDB-lite"/>
    </source>
</evidence>
<gene>
    <name evidence="2" type="ORF">M5G21_10095</name>
</gene>
<keyword evidence="3" id="KW-1185">Reference proteome</keyword>
<evidence type="ECO:0000313" key="3">
    <source>
        <dbReference type="Proteomes" id="UP001148189"/>
    </source>
</evidence>